<dbReference type="Gene3D" id="1.10.443.10">
    <property type="entry name" value="Intergrase catalytic core"/>
    <property type="match status" value="1"/>
</dbReference>
<dbReference type="Proteomes" id="UP000543556">
    <property type="component" value="Unassembled WGS sequence"/>
</dbReference>
<organism evidence="3 4">
    <name type="scientific">Arthrobacter wenxiniae</name>
    <dbReference type="NCBI Taxonomy" id="2713570"/>
    <lineage>
        <taxon>Bacteria</taxon>
        <taxon>Bacillati</taxon>
        <taxon>Actinomycetota</taxon>
        <taxon>Actinomycetes</taxon>
        <taxon>Micrococcales</taxon>
        <taxon>Micrococcaceae</taxon>
        <taxon>Arthrobacter</taxon>
    </lineage>
</organism>
<dbReference type="RefSeq" id="WP_176635392.1">
    <property type="nucleotide sequence ID" value="NZ_JAAMFM010000018.1"/>
</dbReference>
<dbReference type="GO" id="GO:0015074">
    <property type="term" value="P:DNA integration"/>
    <property type="evidence" value="ECO:0007669"/>
    <property type="project" value="InterPro"/>
</dbReference>
<evidence type="ECO:0000313" key="3">
    <source>
        <dbReference type="EMBL" id="NVM95665.1"/>
    </source>
</evidence>
<evidence type="ECO:0000313" key="4">
    <source>
        <dbReference type="Proteomes" id="UP000543556"/>
    </source>
</evidence>
<protein>
    <recommendedName>
        <fullName evidence="5">Phage integrase family protein</fullName>
    </recommendedName>
</protein>
<dbReference type="GO" id="GO:0003677">
    <property type="term" value="F:DNA binding"/>
    <property type="evidence" value="ECO:0007669"/>
    <property type="project" value="InterPro"/>
</dbReference>
<evidence type="ECO:0000256" key="1">
    <source>
        <dbReference type="ARBA" id="ARBA00023172"/>
    </source>
</evidence>
<keyword evidence="4" id="KW-1185">Reference proteome</keyword>
<reference evidence="3 4" key="1">
    <citation type="submission" date="2020-02" db="EMBL/GenBank/DDBJ databases">
        <title>Genome sequence of strain AETb3-4.</title>
        <authorList>
            <person name="Gao J."/>
            <person name="Zhang X."/>
        </authorList>
    </citation>
    <scope>NUCLEOTIDE SEQUENCE [LARGE SCALE GENOMIC DNA]</scope>
    <source>
        <strain evidence="3 4">AETb3-4</strain>
    </source>
</reference>
<dbReference type="SUPFAM" id="SSF56349">
    <property type="entry name" value="DNA breaking-rejoining enzymes"/>
    <property type="match status" value="1"/>
</dbReference>
<dbReference type="InterPro" id="IPR013762">
    <property type="entry name" value="Integrase-like_cat_sf"/>
</dbReference>
<evidence type="ECO:0000256" key="2">
    <source>
        <dbReference type="SAM" id="MobiDB-lite"/>
    </source>
</evidence>
<comment type="caution">
    <text evidence="3">The sequence shown here is derived from an EMBL/GenBank/DDBJ whole genome shotgun (WGS) entry which is preliminary data.</text>
</comment>
<evidence type="ECO:0008006" key="5">
    <source>
        <dbReference type="Google" id="ProtNLM"/>
    </source>
</evidence>
<dbReference type="EMBL" id="JAAMFM010000018">
    <property type="protein sequence ID" value="NVM95665.1"/>
    <property type="molecule type" value="Genomic_DNA"/>
</dbReference>
<dbReference type="GO" id="GO:0006310">
    <property type="term" value="P:DNA recombination"/>
    <property type="evidence" value="ECO:0007669"/>
    <property type="project" value="UniProtKB-KW"/>
</dbReference>
<proteinExistence type="predicted"/>
<name>A0A7Y7LYP4_9MICC</name>
<accession>A0A7Y7LYP4</accession>
<sequence>MAARKTMAGLRTVKLPPFAAATLKKKICEERPEPDDMLFPSSTGTVRSPHNFRRQWRDARAGSACEWVTPHVFRKSVATPIDQKYSSKRPSPQLGHTGTAIMEKHYIAKASETPHLTDALQKLGQQEPPEEPGS</sequence>
<keyword evidence="1" id="KW-0233">DNA recombination</keyword>
<feature type="region of interest" description="Disordered" evidence="2">
    <location>
        <begin position="32"/>
        <end position="51"/>
    </location>
</feature>
<dbReference type="InterPro" id="IPR011010">
    <property type="entry name" value="DNA_brk_join_enz"/>
</dbReference>
<gene>
    <name evidence="3" type="ORF">G6034_12220</name>
</gene>
<dbReference type="AlphaFoldDB" id="A0A7Y7LYP4"/>